<dbReference type="VEuPathDB" id="FungiDB:PEXP_078180"/>
<name>A0A0A2J390_PENEN</name>
<feature type="domain" description="Peptidase M20 dimerisation" evidence="3">
    <location>
        <begin position="214"/>
        <end position="312"/>
    </location>
</feature>
<dbReference type="SUPFAM" id="SSF55031">
    <property type="entry name" value="Bacterial exopeptidase dimerisation domain"/>
    <property type="match status" value="1"/>
</dbReference>
<dbReference type="Proteomes" id="UP000030143">
    <property type="component" value="Unassembled WGS sequence"/>
</dbReference>
<comment type="similarity">
    <text evidence="1">Belongs to the peptidase M20A family.</text>
</comment>
<dbReference type="Pfam" id="PF01546">
    <property type="entry name" value="Peptidase_M20"/>
    <property type="match status" value="1"/>
</dbReference>
<dbReference type="EMBL" id="JQFZ01000372">
    <property type="protein sequence ID" value="KGO49847.1"/>
    <property type="molecule type" value="Genomic_DNA"/>
</dbReference>
<evidence type="ECO:0000259" key="3">
    <source>
        <dbReference type="Pfam" id="PF07687"/>
    </source>
</evidence>
<sequence>MQSVQPSAWASVQHSSKWGQLEQDSYVGLCRESLTDSDRDVRDWFVSEAKTLGCEVKVDEMGNIFAILQGQNNTIAPIGMGSHLDTQPAGGRFDGVLGVVAALEVLRTIKHSKIKTYAPLAAIDWTNEEGSRFPKMCTGSGVWSEAELISEAHDLADLSDSSVTMASELRRINYLGTTPCSYQKNPLSAHFELHIEQGSKLEQQGQKLAVVKGVQGMRWYQIRCKGREAHAGAMPMASRADALVALAKFAVKVEELSLRKSAFGTGGVFKTGTSSPNTVPGSAFCTLDLRHLSEEVLDKIEGDLRSYLQKVESDREGLSIEMEQTWGKKGVEFDPVTLRCVRDALKNVAGQSMVDEFESCAGHDSAETAKVTPTAMIFTPSKDGISHNPSEFTSEEDCDLGAKALMQAVLLYDAHLRQQDEEISA</sequence>
<dbReference type="AlphaFoldDB" id="A0A0A2J390"/>
<dbReference type="InterPro" id="IPR010158">
    <property type="entry name" value="Amidase_Cbmase"/>
</dbReference>
<dbReference type="InterPro" id="IPR002933">
    <property type="entry name" value="Peptidase_M20"/>
</dbReference>
<organism evidence="4 5">
    <name type="scientific">Penicillium expansum</name>
    <name type="common">Blue mold rot fungus</name>
    <dbReference type="NCBI Taxonomy" id="27334"/>
    <lineage>
        <taxon>Eukaryota</taxon>
        <taxon>Fungi</taxon>
        <taxon>Dikarya</taxon>
        <taxon>Ascomycota</taxon>
        <taxon>Pezizomycotina</taxon>
        <taxon>Eurotiomycetes</taxon>
        <taxon>Eurotiomycetidae</taxon>
        <taxon>Eurotiales</taxon>
        <taxon>Aspergillaceae</taxon>
        <taxon>Penicillium</taxon>
    </lineage>
</organism>
<proteinExistence type="inferred from homology"/>
<dbReference type="NCBIfam" id="TIGR01879">
    <property type="entry name" value="hydantase"/>
    <property type="match status" value="1"/>
</dbReference>
<evidence type="ECO:0000256" key="1">
    <source>
        <dbReference type="ARBA" id="ARBA00006247"/>
    </source>
</evidence>
<dbReference type="PIRSF" id="PIRSF001235">
    <property type="entry name" value="Amidase_carbamoylase"/>
    <property type="match status" value="1"/>
</dbReference>
<dbReference type="CDD" id="cd03884">
    <property type="entry name" value="M20_bAS"/>
    <property type="match status" value="1"/>
</dbReference>
<keyword evidence="5" id="KW-1185">Reference proteome</keyword>
<dbReference type="STRING" id="27334.A0A0A2J390"/>
<dbReference type="HOGENOM" id="CLU_024588_2_0_1"/>
<dbReference type="Pfam" id="PF07687">
    <property type="entry name" value="M20_dimer"/>
    <property type="match status" value="1"/>
</dbReference>
<evidence type="ECO:0000313" key="5">
    <source>
        <dbReference type="Proteomes" id="UP000030143"/>
    </source>
</evidence>
<dbReference type="InterPro" id="IPR036264">
    <property type="entry name" value="Bact_exopeptidase_dim_dom"/>
</dbReference>
<dbReference type="RefSeq" id="XP_016593236.1">
    <property type="nucleotide sequence ID" value="XM_016747749.1"/>
</dbReference>
<dbReference type="Gene3D" id="3.40.630.10">
    <property type="entry name" value="Zn peptidases"/>
    <property type="match status" value="1"/>
</dbReference>
<gene>
    <name evidence="4" type="ORF">PEX2_104800</name>
</gene>
<dbReference type="PANTHER" id="PTHR32494">
    <property type="entry name" value="ALLANTOATE DEIMINASE-RELATED"/>
    <property type="match status" value="1"/>
</dbReference>
<dbReference type="GO" id="GO:0016813">
    <property type="term" value="F:hydrolase activity, acting on carbon-nitrogen (but not peptide) bonds, in linear amidines"/>
    <property type="evidence" value="ECO:0007669"/>
    <property type="project" value="InterPro"/>
</dbReference>
<protein>
    <submittedName>
        <fullName evidence="4">Peptidase M20</fullName>
    </submittedName>
</protein>
<dbReference type="InterPro" id="IPR011650">
    <property type="entry name" value="Peptidase_M20_dimer"/>
</dbReference>
<accession>A0A0A2J390</accession>
<dbReference type="Gene3D" id="3.30.70.360">
    <property type="match status" value="1"/>
</dbReference>
<dbReference type="PANTHER" id="PTHR32494:SF20">
    <property type="entry name" value="PEPTIDASE M20 DIMERISATION DOMAIN-CONTAINING PROTEIN"/>
    <property type="match status" value="1"/>
</dbReference>
<dbReference type="GeneID" id="27683170"/>
<keyword evidence="2" id="KW-0378">Hydrolase</keyword>
<reference evidence="4 5" key="1">
    <citation type="journal article" date="2015" name="Mol. Plant Microbe Interact.">
        <title>Genome, transcriptome, and functional analyses of Penicillium expansum provide new insights into secondary metabolism and pathogenicity.</title>
        <authorList>
            <person name="Ballester A.R."/>
            <person name="Marcet-Houben M."/>
            <person name="Levin E."/>
            <person name="Sela N."/>
            <person name="Selma-Lazaro C."/>
            <person name="Carmona L."/>
            <person name="Wisniewski M."/>
            <person name="Droby S."/>
            <person name="Gonzalez-Candelas L."/>
            <person name="Gabaldon T."/>
        </authorList>
    </citation>
    <scope>NUCLEOTIDE SEQUENCE [LARGE SCALE GENOMIC DNA]</scope>
    <source>
        <strain evidence="4 5">MD-8</strain>
    </source>
</reference>
<comment type="caution">
    <text evidence="4">The sequence shown here is derived from an EMBL/GenBank/DDBJ whole genome shotgun (WGS) entry which is preliminary data.</text>
</comment>
<dbReference type="SUPFAM" id="SSF53187">
    <property type="entry name" value="Zn-dependent exopeptidases"/>
    <property type="match status" value="1"/>
</dbReference>
<evidence type="ECO:0000256" key="2">
    <source>
        <dbReference type="ARBA" id="ARBA00022801"/>
    </source>
</evidence>
<evidence type="ECO:0000313" key="4">
    <source>
        <dbReference type="EMBL" id="KGO49847.1"/>
    </source>
</evidence>